<sequence length="216" mass="24407">MGNWHCFNSMNHLKDHISAPGNSDHSPAIIQFHNLDSPLGRNFKYLNIWASHPSFLNVVKEAWLVELPGRQGIPLERIGHKLKLVKQGLKELHRKFFNDIASPSVLKREALEDVQARLNLDPMSLELRGREREAILAVKEADRLEEEVSRQRSRVQWLKLGDSNTAYFHIVVKMRQSRNTISSVQSGSPQIGEECVKFFSGFLNGSSKRGGGGWGG</sequence>
<comment type="caution">
    <text evidence="1">The sequence shown here is derived from an EMBL/GenBank/DDBJ whole genome shotgun (WGS) entry which is preliminary data.</text>
</comment>
<dbReference type="EMBL" id="BDDD01005556">
    <property type="protein sequence ID" value="GAV89526.1"/>
    <property type="molecule type" value="Genomic_DNA"/>
</dbReference>
<name>A0A1Q3DAH6_CEPFO</name>
<dbReference type="Proteomes" id="UP000187406">
    <property type="component" value="Unassembled WGS sequence"/>
</dbReference>
<gene>
    <name evidence="1" type="ORF">CFOL_v3_32940</name>
</gene>
<dbReference type="OrthoDB" id="1305551at2759"/>
<keyword evidence="2" id="KW-1185">Reference proteome</keyword>
<protein>
    <submittedName>
        <fullName evidence="1">Uncharacterized protein</fullName>
    </submittedName>
</protein>
<reference evidence="2" key="1">
    <citation type="submission" date="2016-04" db="EMBL/GenBank/DDBJ databases">
        <title>Cephalotus genome sequencing.</title>
        <authorList>
            <person name="Fukushima K."/>
            <person name="Hasebe M."/>
            <person name="Fang X."/>
        </authorList>
    </citation>
    <scope>NUCLEOTIDE SEQUENCE [LARGE SCALE GENOMIC DNA]</scope>
    <source>
        <strain evidence="2">cv. St1</strain>
    </source>
</reference>
<dbReference type="AlphaFoldDB" id="A0A1Q3DAH6"/>
<proteinExistence type="predicted"/>
<dbReference type="InParanoid" id="A0A1Q3DAH6"/>
<evidence type="ECO:0000313" key="2">
    <source>
        <dbReference type="Proteomes" id="UP000187406"/>
    </source>
</evidence>
<accession>A0A1Q3DAH6</accession>
<evidence type="ECO:0000313" key="1">
    <source>
        <dbReference type="EMBL" id="GAV89526.1"/>
    </source>
</evidence>
<organism evidence="1 2">
    <name type="scientific">Cephalotus follicularis</name>
    <name type="common">Albany pitcher plant</name>
    <dbReference type="NCBI Taxonomy" id="3775"/>
    <lineage>
        <taxon>Eukaryota</taxon>
        <taxon>Viridiplantae</taxon>
        <taxon>Streptophyta</taxon>
        <taxon>Embryophyta</taxon>
        <taxon>Tracheophyta</taxon>
        <taxon>Spermatophyta</taxon>
        <taxon>Magnoliopsida</taxon>
        <taxon>eudicotyledons</taxon>
        <taxon>Gunneridae</taxon>
        <taxon>Pentapetalae</taxon>
        <taxon>rosids</taxon>
        <taxon>fabids</taxon>
        <taxon>Oxalidales</taxon>
        <taxon>Cephalotaceae</taxon>
        <taxon>Cephalotus</taxon>
    </lineage>
</organism>